<evidence type="ECO:0000313" key="3">
    <source>
        <dbReference type="Proteomes" id="UP000276215"/>
    </source>
</evidence>
<reference evidence="2 3" key="1">
    <citation type="journal article" date="2018" name="Nat. Ecol. Evol.">
        <title>Pezizomycetes genomes reveal the molecular basis of ectomycorrhizal truffle lifestyle.</title>
        <authorList>
            <person name="Murat C."/>
            <person name="Payen T."/>
            <person name="Noel B."/>
            <person name="Kuo A."/>
            <person name="Morin E."/>
            <person name="Chen J."/>
            <person name="Kohler A."/>
            <person name="Krizsan K."/>
            <person name="Balestrini R."/>
            <person name="Da Silva C."/>
            <person name="Montanini B."/>
            <person name="Hainaut M."/>
            <person name="Levati E."/>
            <person name="Barry K.W."/>
            <person name="Belfiori B."/>
            <person name="Cichocki N."/>
            <person name="Clum A."/>
            <person name="Dockter R.B."/>
            <person name="Fauchery L."/>
            <person name="Guy J."/>
            <person name="Iotti M."/>
            <person name="Le Tacon F."/>
            <person name="Lindquist E.A."/>
            <person name="Lipzen A."/>
            <person name="Malagnac F."/>
            <person name="Mello A."/>
            <person name="Molinier V."/>
            <person name="Miyauchi S."/>
            <person name="Poulain J."/>
            <person name="Riccioni C."/>
            <person name="Rubini A."/>
            <person name="Sitrit Y."/>
            <person name="Splivallo R."/>
            <person name="Traeger S."/>
            <person name="Wang M."/>
            <person name="Zifcakova L."/>
            <person name="Wipf D."/>
            <person name="Zambonelli A."/>
            <person name="Paolocci F."/>
            <person name="Nowrousian M."/>
            <person name="Ottonello S."/>
            <person name="Baldrian P."/>
            <person name="Spatafora J.W."/>
            <person name="Henrissat B."/>
            <person name="Nagy L.G."/>
            <person name="Aury J.M."/>
            <person name="Wincker P."/>
            <person name="Grigoriev I.V."/>
            <person name="Bonfante P."/>
            <person name="Martin F.M."/>
        </authorList>
    </citation>
    <scope>NUCLEOTIDE SEQUENCE [LARGE SCALE GENOMIC DNA]</scope>
    <source>
        <strain evidence="2 3">120613-1</strain>
    </source>
</reference>
<sequence>MAGLEEKVEKVVEQRLREKEWGRLVLEKIAVVQERIETLGDMLFSGADSDGEMKDEESEEEGRIIGVKVVKRVGVFGYGEEDQLLEVQGLKWWQFERPAWEIEEKRVVEVLEEERKKEGGGGGTRGHKEEEEEEGK</sequence>
<dbReference type="Proteomes" id="UP000276215">
    <property type="component" value="Unassembled WGS sequence"/>
</dbReference>
<keyword evidence="3" id="KW-1185">Reference proteome</keyword>
<protein>
    <submittedName>
        <fullName evidence="2">Uncharacterized protein</fullName>
    </submittedName>
</protein>
<dbReference type="EMBL" id="ML120501">
    <property type="protein sequence ID" value="RPA91234.1"/>
    <property type="molecule type" value="Genomic_DNA"/>
</dbReference>
<dbReference type="AlphaFoldDB" id="A0A3N4JBN1"/>
<feature type="region of interest" description="Disordered" evidence="1">
    <location>
        <begin position="113"/>
        <end position="136"/>
    </location>
</feature>
<evidence type="ECO:0000256" key="1">
    <source>
        <dbReference type="SAM" id="MobiDB-lite"/>
    </source>
</evidence>
<name>A0A3N4JBN1_9PEZI</name>
<proteinExistence type="predicted"/>
<organism evidence="2 3">
    <name type="scientific">Choiromyces venosus 120613-1</name>
    <dbReference type="NCBI Taxonomy" id="1336337"/>
    <lineage>
        <taxon>Eukaryota</taxon>
        <taxon>Fungi</taxon>
        <taxon>Dikarya</taxon>
        <taxon>Ascomycota</taxon>
        <taxon>Pezizomycotina</taxon>
        <taxon>Pezizomycetes</taxon>
        <taxon>Pezizales</taxon>
        <taxon>Tuberaceae</taxon>
        <taxon>Choiromyces</taxon>
    </lineage>
</organism>
<accession>A0A3N4JBN1</accession>
<evidence type="ECO:0000313" key="2">
    <source>
        <dbReference type="EMBL" id="RPA91234.1"/>
    </source>
</evidence>
<gene>
    <name evidence="2" type="ORF">L873DRAFT_1871455</name>
</gene>